<dbReference type="EMBL" id="JACXVP010000010">
    <property type="protein sequence ID" value="KAG5579780.1"/>
    <property type="molecule type" value="Genomic_DNA"/>
</dbReference>
<evidence type="ECO:0000313" key="3">
    <source>
        <dbReference type="Proteomes" id="UP000824120"/>
    </source>
</evidence>
<accession>A0A9J5WXI4</accession>
<dbReference type="AlphaFoldDB" id="A0A9J5WXI4"/>
<evidence type="ECO:0000256" key="1">
    <source>
        <dbReference type="SAM" id="MobiDB-lite"/>
    </source>
</evidence>
<name>A0A9J5WXI4_SOLCO</name>
<feature type="compositionally biased region" description="Polar residues" evidence="1">
    <location>
        <begin position="43"/>
        <end position="62"/>
    </location>
</feature>
<comment type="caution">
    <text evidence="2">The sequence shown here is derived from an EMBL/GenBank/DDBJ whole genome shotgun (WGS) entry which is preliminary data.</text>
</comment>
<sequence>MAQKGFCEIQYISCQPTRIFVDFAVQLMKDTDDIKDRLKNQIKDTPNQGDGQILSNQGASTDKASHLKKSGKEAKTNQEGKMS</sequence>
<feature type="region of interest" description="Disordered" evidence="1">
    <location>
        <begin position="38"/>
        <end position="83"/>
    </location>
</feature>
<proteinExistence type="predicted"/>
<keyword evidence="3" id="KW-1185">Reference proteome</keyword>
<gene>
    <name evidence="2" type="ORF">H5410_050407</name>
</gene>
<protein>
    <submittedName>
        <fullName evidence="2">Uncharacterized protein</fullName>
    </submittedName>
</protein>
<reference evidence="2 3" key="1">
    <citation type="submission" date="2020-09" db="EMBL/GenBank/DDBJ databases">
        <title>De no assembly of potato wild relative species, Solanum commersonii.</title>
        <authorList>
            <person name="Cho K."/>
        </authorList>
    </citation>
    <scope>NUCLEOTIDE SEQUENCE [LARGE SCALE GENOMIC DNA]</scope>
    <source>
        <strain evidence="2">LZ3.2</strain>
        <tissue evidence="2">Leaf</tissue>
    </source>
</reference>
<feature type="compositionally biased region" description="Basic and acidic residues" evidence="1">
    <location>
        <begin position="70"/>
        <end position="83"/>
    </location>
</feature>
<evidence type="ECO:0000313" key="2">
    <source>
        <dbReference type="EMBL" id="KAG5579780.1"/>
    </source>
</evidence>
<organism evidence="2 3">
    <name type="scientific">Solanum commersonii</name>
    <name type="common">Commerson's wild potato</name>
    <name type="synonym">Commerson's nightshade</name>
    <dbReference type="NCBI Taxonomy" id="4109"/>
    <lineage>
        <taxon>Eukaryota</taxon>
        <taxon>Viridiplantae</taxon>
        <taxon>Streptophyta</taxon>
        <taxon>Embryophyta</taxon>
        <taxon>Tracheophyta</taxon>
        <taxon>Spermatophyta</taxon>
        <taxon>Magnoliopsida</taxon>
        <taxon>eudicotyledons</taxon>
        <taxon>Gunneridae</taxon>
        <taxon>Pentapetalae</taxon>
        <taxon>asterids</taxon>
        <taxon>lamiids</taxon>
        <taxon>Solanales</taxon>
        <taxon>Solanaceae</taxon>
        <taxon>Solanoideae</taxon>
        <taxon>Solaneae</taxon>
        <taxon>Solanum</taxon>
    </lineage>
</organism>
<dbReference type="Proteomes" id="UP000824120">
    <property type="component" value="Chromosome 10"/>
</dbReference>